<dbReference type="AlphaFoldDB" id="A0A6V8MSM9"/>
<reference evidence="13" key="1">
    <citation type="submission" date="2020-06" db="EMBL/GenBank/DDBJ databases">
        <title>Draft genomic sequecing of Geomonas sp. Red736.</title>
        <authorList>
            <person name="Itoh H."/>
            <person name="Xu Z.X."/>
            <person name="Ushijima N."/>
            <person name="Masuda Y."/>
            <person name="Shiratori Y."/>
            <person name="Senoo K."/>
        </authorList>
    </citation>
    <scope>NUCLEOTIDE SEQUENCE [LARGE SCALE GENOMIC DNA]</scope>
    <source>
        <strain evidence="13">Red736</strain>
    </source>
</reference>
<evidence type="ECO:0000256" key="4">
    <source>
        <dbReference type="ARBA" id="ARBA00022795"/>
    </source>
</evidence>
<evidence type="ECO:0000256" key="8">
    <source>
        <dbReference type="ARBA" id="ARBA00030117"/>
    </source>
</evidence>
<dbReference type="Proteomes" id="UP000831485">
    <property type="component" value="Chromosome"/>
</dbReference>
<evidence type="ECO:0000313" key="11">
    <source>
        <dbReference type="EMBL" id="GFO63155.1"/>
    </source>
</evidence>
<evidence type="ECO:0000256" key="1">
    <source>
        <dbReference type="ARBA" id="ARBA00005322"/>
    </source>
</evidence>
<organism evidence="11 13">
    <name type="scientific">Geomonas paludis</name>
    <dbReference type="NCBI Taxonomy" id="2740185"/>
    <lineage>
        <taxon>Bacteria</taxon>
        <taxon>Pseudomonadati</taxon>
        <taxon>Thermodesulfobacteriota</taxon>
        <taxon>Desulfuromonadia</taxon>
        <taxon>Geobacterales</taxon>
        <taxon>Geobacteraceae</taxon>
        <taxon>Geomonas</taxon>
    </lineage>
</organism>
<dbReference type="Pfam" id="PF04316">
    <property type="entry name" value="FlgM"/>
    <property type="match status" value="1"/>
</dbReference>
<comment type="similarity">
    <text evidence="1">Belongs to the FlgM family.</text>
</comment>
<accession>A0A6V8MSM9</accession>
<sequence>MKLEELNSNPAVSHLAVVRNDKPEAGDAHADVAAKQQASGDKVELSSYMPVVPTSKQRRDDIRVERVEELRAQIKSGNYEVSSKDLAEKMLSKLVVK</sequence>
<dbReference type="Proteomes" id="UP000568888">
    <property type="component" value="Unassembled WGS sequence"/>
</dbReference>
<dbReference type="EMBL" id="CP096574">
    <property type="protein sequence ID" value="UPU35285.1"/>
    <property type="molecule type" value="Genomic_DNA"/>
</dbReference>
<evidence type="ECO:0000256" key="7">
    <source>
        <dbReference type="ARBA" id="ARBA00024739"/>
    </source>
</evidence>
<evidence type="ECO:0000256" key="6">
    <source>
        <dbReference type="ARBA" id="ARBA00023163"/>
    </source>
</evidence>
<evidence type="ECO:0000313" key="14">
    <source>
        <dbReference type="Proteomes" id="UP000831485"/>
    </source>
</evidence>
<reference evidence="12" key="3">
    <citation type="submission" date="2022-04" db="EMBL/GenBank/DDBJ databases">
        <authorList>
            <person name="Liu G."/>
        </authorList>
    </citation>
    <scope>NUCLEOTIDE SEQUENCE</scope>
    <source>
        <strain evidence="12">RG22</strain>
    </source>
</reference>
<evidence type="ECO:0000256" key="2">
    <source>
        <dbReference type="ARBA" id="ARBA00017823"/>
    </source>
</evidence>
<dbReference type="EMBL" id="BLXY01000001">
    <property type="protein sequence ID" value="GFO63155.1"/>
    <property type="molecule type" value="Genomic_DNA"/>
</dbReference>
<evidence type="ECO:0000256" key="9">
    <source>
        <dbReference type="SAM" id="MobiDB-lite"/>
    </source>
</evidence>
<evidence type="ECO:0000256" key="5">
    <source>
        <dbReference type="ARBA" id="ARBA00023015"/>
    </source>
</evidence>
<dbReference type="InterPro" id="IPR035890">
    <property type="entry name" value="Anti-sigma-28_factor_FlgM_sf"/>
</dbReference>
<evidence type="ECO:0000313" key="12">
    <source>
        <dbReference type="EMBL" id="UPU35285.1"/>
    </source>
</evidence>
<dbReference type="GO" id="GO:0045892">
    <property type="term" value="P:negative regulation of DNA-templated transcription"/>
    <property type="evidence" value="ECO:0007669"/>
    <property type="project" value="InterPro"/>
</dbReference>
<gene>
    <name evidence="12" type="primary">flgM</name>
    <name evidence="11" type="ORF">GMPD_10740</name>
    <name evidence="12" type="ORF">M1B72_17840</name>
</gene>
<dbReference type="SUPFAM" id="SSF101498">
    <property type="entry name" value="Anti-sigma factor FlgM"/>
    <property type="match status" value="1"/>
</dbReference>
<dbReference type="InterPro" id="IPR007412">
    <property type="entry name" value="FlgM"/>
</dbReference>
<evidence type="ECO:0000313" key="13">
    <source>
        <dbReference type="Proteomes" id="UP000568888"/>
    </source>
</evidence>
<proteinExistence type="inferred from homology"/>
<keyword evidence="14" id="KW-1185">Reference proteome</keyword>
<reference evidence="11" key="2">
    <citation type="journal article" date="2021" name="Int. J. Syst. Evol. Microbiol.">
        <title>Geomonas silvestris sp. nov., Geomonas paludis sp. nov. and Geomonas limicola sp. nov., isolated from terrestrial environments, and emended description of the genus Geomonas.</title>
        <authorList>
            <person name="Itoh H."/>
            <person name="Xu Z."/>
            <person name="Masuda Y."/>
            <person name="Ushijima N."/>
            <person name="Hayakawa C."/>
            <person name="Shiratori Y."/>
            <person name="Senoo K."/>
        </authorList>
    </citation>
    <scope>NUCLEOTIDE SEQUENCE</scope>
    <source>
        <strain evidence="11">Red736</strain>
    </source>
</reference>
<dbReference type="GO" id="GO:0044781">
    <property type="term" value="P:bacterial-type flagellum organization"/>
    <property type="evidence" value="ECO:0007669"/>
    <property type="project" value="UniProtKB-KW"/>
</dbReference>
<keyword evidence="3" id="KW-0678">Repressor</keyword>
<evidence type="ECO:0000259" key="10">
    <source>
        <dbReference type="Pfam" id="PF04316"/>
    </source>
</evidence>
<feature type="region of interest" description="Disordered" evidence="9">
    <location>
        <begin position="1"/>
        <end position="59"/>
    </location>
</feature>
<protein>
    <recommendedName>
        <fullName evidence="2">Negative regulator of flagellin synthesis</fullName>
    </recommendedName>
    <alternativeName>
        <fullName evidence="8">Anti-sigma-28 factor</fullName>
    </alternativeName>
</protein>
<dbReference type="RefSeq" id="WP_183345849.1">
    <property type="nucleotide sequence ID" value="NZ_BLXY01000001.1"/>
</dbReference>
<feature type="domain" description="Anti-sigma-28 factor FlgM C-terminal" evidence="10">
    <location>
        <begin position="41"/>
        <end position="91"/>
    </location>
</feature>
<keyword evidence="4" id="KW-1005">Bacterial flagellum biogenesis</keyword>
<dbReference type="InterPro" id="IPR031316">
    <property type="entry name" value="FlgM_C"/>
</dbReference>
<name>A0A6V8MSM9_9BACT</name>
<keyword evidence="11" id="KW-0282">Flagellum</keyword>
<evidence type="ECO:0000256" key="3">
    <source>
        <dbReference type="ARBA" id="ARBA00022491"/>
    </source>
</evidence>
<keyword evidence="11" id="KW-0966">Cell projection</keyword>
<comment type="function">
    <text evidence="7">Responsible for the coupling of flagellin expression to flagellar assembly by preventing expression of the flagellin genes when a component of the middle class of proteins is defective. It negatively regulates flagellar genes by inhibiting the activity of FliA by directly binding to FliA.</text>
</comment>
<keyword evidence="5" id="KW-0805">Transcription regulation</keyword>
<feature type="compositionally biased region" description="Polar residues" evidence="9">
    <location>
        <begin position="1"/>
        <end position="11"/>
    </location>
</feature>
<dbReference type="NCBIfam" id="TIGR03824">
    <property type="entry name" value="FlgM_jcvi"/>
    <property type="match status" value="1"/>
</dbReference>
<keyword evidence="6" id="KW-0804">Transcription</keyword>
<feature type="compositionally biased region" description="Basic and acidic residues" evidence="9">
    <location>
        <begin position="19"/>
        <end position="32"/>
    </location>
</feature>
<keyword evidence="11" id="KW-0969">Cilium</keyword>